<dbReference type="SUPFAM" id="SSF101801">
    <property type="entry name" value="Surface presentation of antigens (SPOA)"/>
    <property type="match status" value="1"/>
</dbReference>
<dbReference type="InterPro" id="IPR036429">
    <property type="entry name" value="SpoA-like_sf"/>
</dbReference>
<evidence type="ECO:0000313" key="2">
    <source>
        <dbReference type="EMBL" id="KVK75941.1"/>
    </source>
</evidence>
<dbReference type="InterPro" id="IPR001543">
    <property type="entry name" value="FliN-like_C"/>
</dbReference>
<reference evidence="2 3" key="1">
    <citation type="submission" date="2015-11" db="EMBL/GenBank/DDBJ databases">
        <title>Expanding the genomic diversity of Burkholderia species for the development of highly accurate diagnostics.</title>
        <authorList>
            <person name="Sahl J."/>
            <person name="Keim P."/>
            <person name="Wagner D."/>
        </authorList>
    </citation>
    <scope>NUCLEOTIDE SEQUENCE [LARGE SCALE GENOMIC DNA]</scope>
    <source>
        <strain evidence="2 3">MSMB1302</strain>
    </source>
</reference>
<dbReference type="Proteomes" id="UP000069001">
    <property type="component" value="Unassembled WGS sequence"/>
</dbReference>
<dbReference type="AlphaFoldDB" id="A0A103Z9X7"/>
<dbReference type="Gene3D" id="2.30.330.10">
    <property type="entry name" value="SpoA-like"/>
    <property type="match status" value="1"/>
</dbReference>
<proteinExistence type="predicted"/>
<organism evidence="2 3">
    <name type="scientific">Burkholderia cepacia</name>
    <name type="common">Pseudomonas cepacia</name>
    <dbReference type="NCBI Taxonomy" id="292"/>
    <lineage>
        <taxon>Bacteria</taxon>
        <taxon>Pseudomonadati</taxon>
        <taxon>Pseudomonadota</taxon>
        <taxon>Betaproteobacteria</taxon>
        <taxon>Burkholderiales</taxon>
        <taxon>Burkholderiaceae</taxon>
        <taxon>Burkholderia</taxon>
        <taxon>Burkholderia cepacia complex</taxon>
    </lineage>
</organism>
<sequence>MNHAPNRPTALSLAPAAAALARVAPVVARLARTLSDARLVHAARHAGLDIAVRDAARTPRAVSCPFLLTLRVAAGALHLRVDAHADAALALIASEPDAARRAAATGIVLDRTLVRFAPLGLGLARVAAFDADDRHAAPAPLDVLIRHRALHVEVGIVDVDDDVVAQLEAHCNAWPRMRPAWLGSLRLPTRVRLGTRRYQYALLRSLRAGDILLHALTATSDSTLEHASLHCGHAPGRHLRATVRVAGPTLILTASPIMTSDPDYAPNGATVSDDSVPLDTLDVPVQLELDSVAMPIADLAALGPGHVLELALPVDETDIRLVVYGQTIGVGRLVAVGDQLGVQLTRMAVRDAADS</sequence>
<accession>A0A103Z9X7</accession>
<protein>
    <recommendedName>
        <fullName evidence="1">Flagellar motor switch protein FliN-like C-terminal domain-containing protein</fullName>
    </recommendedName>
</protein>
<dbReference type="Pfam" id="PF01052">
    <property type="entry name" value="FliMN_C"/>
    <property type="match status" value="1"/>
</dbReference>
<comment type="caution">
    <text evidence="2">The sequence shown here is derived from an EMBL/GenBank/DDBJ whole genome shotgun (WGS) entry which is preliminary data.</text>
</comment>
<evidence type="ECO:0000259" key="1">
    <source>
        <dbReference type="Pfam" id="PF01052"/>
    </source>
</evidence>
<dbReference type="NCBIfam" id="TIGR02551">
    <property type="entry name" value="SpaO_YscQ"/>
    <property type="match status" value="1"/>
</dbReference>
<dbReference type="EMBL" id="LOYH01000089">
    <property type="protein sequence ID" value="KVK75941.1"/>
    <property type="molecule type" value="Genomic_DNA"/>
</dbReference>
<evidence type="ECO:0000313" key="3">
    <source>
        <dbReference type="Proteomes" id="UP000069001"/>
    </source>
</evidence>
<feature type="domain" description="Flagellar motor switch protein FliN-like C-terminal" evidence="1">
    <location>
        <begin position="278"/>
        <end position="347"/>
    </location>
</feature>
<dbReference type="RefSeq" id="WP_059731795.1">
    <property type="nucleotide sequence ID" value="NZ_LOYH01000089.1"/>
</dbReference>
<dbReference type="InterPro" id="IPR013385">
    <property type="entry name" value="T3SS_SpaO/YscQ/SpaO"/>
</dbReference>
<name>A0A103Z9X7_BURCE</name>
<dbReference type="GO" id="GO:0030254">
    <property type="term" value="P:protein secretion by the type III secretion system"/>
    <property type="evidence" value="ECO:0007669"/>
    <property type="project" value="InterPro"/>
</dbReference>
<gene>
    <name evidence="2" type="ORF">WS90_25180</name>
</gene>